<protein>
    <submittedName>
        <fullName evidence="2">Uncharacterized protein</fullName>
    </submittedName>
</protein>
<reference evidence="2" key="2">
    <citation type="journal article" date="2015" name="Data Brief">
        <title>Shoot transcriptome of the giant reed, Arundo donax.</title>
        <authorList>
            <person name="Barrero R.A."/>
            <person name="Guerrero F.D."/>
            <person name="Moolhuijzen P."/>
            <person name="Goolsby J.A."/>
            <person name="Tidwell J."/>
            <person name="Bellgard S.E."/>
            <person name="Bellgard M.I."/>
        </authorList>
    </citation>
    <scope>NUCLEOTIDE SEQUENCE</scope>
    <source>
        <tissue evidence="2">Shoot tissue taken approximately 20 cm above the soil surface</tissue>
    </source>
</reference>
<keyword evidence="1" id="KW-0472">Membrane</keyword>
<dbReference type="AlphaFoldDB" id="A0A0A9DMD5"/>
<accession>A0A0A9DMD5</accession>
<sequence length="79" mass="9501">MRSIYYMITENLFWRALLLEHFGRSRQPRNIFVWLGSLRLYQTMKMLRYSYVFVLIQAFFILTTAADLALLLNNTLGYL</sequence>
<reference evidence="2" key="1">
    <citation type="submission" date="2014-09" db="EMBL/GenBank/DDBJ databases">
        <authorList>
            <person name="Magalhaes I.L.F."/>
            <person name="Oliveira U."/>
            <person name="Santos F.R."/>
            <person name="Vidigal T.H.D.A."/>
            <person name="Brescovit A.D."/>
            <person name="Santos A.J."/>
        </authorList>
    </citation>
    <scope>NUCLEOTIDE SEQUENCE</scope>
    <source>
        <tissue evidence="2">Shoot tissue taken approximately 20 cm above the soil surface</tissue>
    </source>
</reference>
<keyword evidence="1" id="KW-1133">Transmembrane helix</keyword>
<proteinExistence type="predicted"/>
<evidence type="ECO:0000313" key="2">
    <source>
        <dbReference type="EMBL" id="JAD88956.1"/>
    </source>
</evidence>
<dbReference type="EMBL" id="GBRH01208939">
    <property type="protein sequence ID" value="JAD88956.1"/>
    <property type="molecule type" value="Transcribed_RNA"/>
</dbReference>
<feature type="transmembrane region" description="Helical" evidence="1">
    <location>
        <begin position="49"/>
        <end position="72"/>
    </location>
</feature>
<evidence type="ECO:0000256" key="1">
    <source>
        <dbReference type="SAM" id="Phobius"/>
    </source>
</evidence>
<keyword evidence="1" id="KW-0812">Transmembrane</keyword>
<organism evidence="2">
    <name type="scientific">Arundo donax</name>
    <name type="common">Giant reed</name>
    <name type="synonym">Donax arundinaceus</name>
    <dbReference type="NCBI Taxonomy" id="35708"/>
    <lineage>
        <taxon>Eukaryota</taxon>
        <taxon>Viridiplantae</taxon>
        <taxon>Streptophyta</taxon>
        <taxon>Embryophyta</taxon>
        <taxon>Tracheophyta</taxon>
        <taxon>Spermatophyta</taxon>
        <taxon>Magnoliopsida</taxon>
        <taxon>Liliopsida</taxon>
        <taxon>Poales</taxon>
        <taxon>Poaceae</taxon>
        <taxon>PACMAD clade</taxon>
        <taxon>Arundinoideae</taxon>
        <taxon>Arundineae</taxon>
        <taxon>Arundo</taxon>
    </lineage>
</organism>
<name>A0A0A9DMD5_ARUDO</name>